<feature type="transmembrane region" description="Helical" evidence="5">
    <location>
        <begin position="309"/>
        <end position="334"/>
    </location>
</feature>
<name>F3ZYP6_MAHA5</name>
<dbReference type="HOGENOM" id="CLU_020473_6_0_9"/>
<reference evidence="8" key="1">
    <citation type="submission" date="2010-11" db="EMBL/GenBank/DDBJ databases">
        <title>The complete genome of Mahella australiensis DSM 15567.</title>
        <authorList>
            <consortium name="US DOE Joint Genome Institute (JGI-PGF)"/>
            <person name="Lucas S."/>
            <person name="Copeland A."/>
            <person name="Lapidus A."/>
            <person name="Bruce D."/>
            <person name="Goodwin L."/>
            <person name="Pitluck S."/>
            <person name="Kyrpides N."/>
            <person name="Mavromatis K."/>
            <person name="Pagani I."/>
            <person name="Ivanova N."/>
            <person name="Teshima H."/>
            <person name="Brettin T."/>
            <person name="Detter J.C."/>
            <person name="Han C."/>
            <person name="Tapia R."/>
            <person name="Land M."/>
            <person name="Hauser L."/>
            <person name="Markowitz V."/>
            <person name="Cheng J.-F."/>
            <person name="Hugenholtz P."/>
            <person name="Woyke T."/>
            <person name="Wu D."/>
            <person name="Spring S."/>
            <person name="Pukall R."/>
            <person name="Steenblock K."/>
            <person name="Schneider S."/>
            <person name="Klenk H.-P."/>
            <person name="Eisen J.A."/>
        </authorList>
    </citation>
    <scope>NUCLEOTIDE SEQUENCE [LARGE SCALE GENOMIC DNA]</scope>
    <source>
        <strain evidence="8">DSM 15567 / CIP 107919 / 50-1 BON</strain>
    </source>
</reference>
<dbReference type="AlphaFoldDB" id="F3ZYP6"/>
<evidence type="ECO:0000259" key="6">
    <source>
        <dbReference type="PROSITE" id="PS50109"/>
    </source>
</evidence>
<feature type="domain" description="Histidine kinase" evidence="6">
    <location>
        <begin position="491"/>
        <end position="601"/>
    </location>
</feature>
<dbReference type="InterPro" id="IPR003594">
    <property type="entry name" value="HATPase_dom"/>
</dbReference>
<dbReference type="EC" id="2.7.13.3" evidence="2"/>
<evidence type="ECO:0000256" key="5">
    <source>
        <dbReference type="SAM" id="Phobius"/>
    </source>
</evidence>
<evidence type="ECO:0000256" key="2">
    <source>
        <dbReference type="ARBA" id="ARBA00012438"/>
    </source>
</evidence>
<keyword evidence="5" id="KW-0472">Membrane</keyword>
<evidence type="ECO:0000313" key="7">
    <source>
        <dbReference type="EMBL" id="AEE97814.1"/>
    </source>
</evidence>
<evidence type="ECO:0000256" key="1">
    <source>
        <dbReference type="ARBA" id="ARBA00000085"/>
    </source>
</evidence>
<dbReference type="PRINTS" id="PR00344">
    <property type="entry name" value="BCTRLSENSOR"/>
</dbReference>
<evidence type="ECO:0000256" key="3">
    <source>
        <dbReference type="ARBA" id="ARBA00022777"/>
    </source>
</evidence>
<dbReference type="Gene3D" id="3.30.450.20">
    <property type="entry name" value="PAS domain"/>
    <property type="match status" value="1"/>
</dbReference>
<dbReference type="Pfam" id="PF06580">
    <property type="entry name" value="His_kinase"/>
    <property type="match status" value="1"/>
</dbReference>
<keyword evidence="3 7" id="KW-0808">Transferase</keyword>
<keyword evidence="4" id="KW-0902">Two-component regulatory system</keyword>
<dbReference type="InterPro" id="IPR004358">
    <property type="entry name" value="Sig_transdc_His_kin-like_C"/>
</dbReference>
<keyword evidence="5" id="KW-1133">Transmembrane helix</keyword>
<keyword evidence="5" id="KW-0812">Transmembrane</keyword>
<dbReference type="Pfam" id="PF02518">
    <property type="entry name" value="HATPase_c"/>
    <property type="match status" value="1"/>
</dbReference>
<feature type="transmembrane region" description="Helical" evidence="5">
    <location>
        <begin position="24"/>
        <end position="46"/>
    </location>
</feature>
<sequence length="601" mass="68611">MSNKTEIWRYIKNYKFNSIFVKNFILVLLLIILPLVGLSIGVYGYYNNLMQGEMRELNANALSKVRDMVDVMIRETDKQSLNIASDQDVQWFLMFPMDYASADDIYNKTQAVNRNINMVVNSSDYIDSIYIYSERNDFVLSTRGNGTLSDFYDKSWHTSYTTNKNDMFYWNELRQGADATGVIHKYISIYRTINPFDRKSEGTVVININVERLGGLFGNVTPERFENVFMVDAGGKVLYNKDPAVMGKDIKAVTPIEYPGSDGTISRPIVDINGIKEVISIVPSEYNDWTMISIVPLSQYEYKIRYLRAFMTIIIMICIIIGVVLSFFAAIRIFRPIKDIIVLMEKPSEWMQSSKGTNNSDEFKYIADNIMKTLDENQEMGKELERRLELLKSAQALALQSQISPHFLYNTLETINWMAVRLTGGPNEVSSTVVALSQLLRLSFETEGNLIPITVEIKHAQRYVDIQRTRYNDKFDVLWSIADEIMDCKILKITLQPLIENAIYHGIKPKTGKGMISIKAYKMGADIIIEVADNGIGIPRDEVVRLNTELSGDYYAKEGQHIGLRNVNQRIKLMFGQKYGITIESEQNVGTTVCVLIPIVK</sequence>
<accession>F3ZYP6</accession>
<dbReference type="eggNOG" id="COG2972">
    <property type="taxonomic scope" value="Bacteria"/>
</dbReference>
<gene>
    <name evidence="7" type="ordered locus">Mahau_2678</name>
</gene>
<keyword evidence="3 7" id="KW-0418">Kinase</keyword>
<dbReference type="InterPro" id="IPR050640">
    <property type="entry name" value="Bact_2-comp_sensor_kinase"/>
</dbReference>
<dbReference type="GO" id="GO:0016020">
    <property type="term" value="C:membrane"/>
    <property type="evidence" value="ECO:0007669"/>
    <property type="project" value="InterPro"/>
</dbReference>
<dbReference type="SMART" id="SM00387">
    <property type="entry name" value="HATPase_c"/>
    <property type="match status" value="1"/>
</dbReference>
<keyword evidence="8" id="KW-1185">Reference proteome</keyword>
<evidence type="ECO:0000313" key="8">
    <source>
        <dbReference type="Proteomes" id="UP000008457"/>
    </source>
</evidence>
<evidence type="ECO:0000256" key="4">
    <source>
        <dbReference type="ARBA" id="ARBA00023012"/>
    </source>
</evidence>
<dbReference type="Gene3D" id="3.30.565.10">
    <property type="entry name" value="Histidine kinase-like ATPase, C-terminal domain"/>
    <property type="match status" value="1"/>
</dbReference>
<dbReference type="PANTHER" id="PTHR34220">
    <property type="entry name" value="SENSOR HISTIDINE KINASE YPDA"/>
    <property type="match status" value="1"/>
</dbReference>
<proteinExistence type="predicted"/>
<dbReference type="KEGG" id="mas:Mahau_2678"/>
<protein>
    <recommendedName>
        <fullName evidence="2">histidine kinase</fullName>
        <ecNumber evidence="2">2.7.13.3</ecNumber>
    </recommendedName>
</protein>
<comment type="catalytic activity">
    <reaction evidence="1">
        <text>ATP + protein L-histidine = ADP + protein N-phospho-L-histidine.</text>
        <dbReference type="EC" id="2.7.13.3"/>
    </reaction>
</comment>
<dbReference type="PANTHER" id="PTHR34220:SF7">
    <property type="entry name" value="SENSOR HISTIDINE KINASE YPDA"/>
    <property type="match status" value="1"/>
</dbReference>
<dbReference type="InterPro" id="IPR010559">
    <property type="entry name" value="Sig_transdc_His_kin_internal"/>
</dbReference>
<dbReference type="PROSITE" id="PS50109">
    <property type="entry name" value="HIS_KIN"/>
    <property type="match status" value="1"/>
</dbReference>
<organism evidence="7 8">
    <name type="scientific">Mahella australiensis (strain DSM 15567 / CIP 107919 / 50-1 BON)</name>
    <dbReference type="NCBI Taxonomy" id="697281"/>
    <lineage>
        <taxon>Bacteria</taxon>
        <taxon>Bacillati</taxon>
        <taxon>Bacillota</taxon>
        <taxon>Clostridia</taxon>
        <taxon>Thermoanaerobacterales</taxon>
        <taxon>Thermoanaerobacterales Family IV. Incertae Sedis</taxon>
        <taxon>Mahella</taxon>
    </lineage>
</organism>
<dbReference type="SUPFAM" id="SSF55874">
    <property type="entry name" value="ATPase domain of HSP90 chaperone/DNA topoisomerase II/histidine kinase"/>
    <property type="match status" value="1"/>
</dbReference>
<reference evidence="7 8" key="2">
    <citation type="journal article" date="2011" name="Stand. Genomic Sci.">
        <title>Complete genome sequence of Mahella australiensis type strain (50-1 BON).</title>
        <authorList>
            <person name="Sikorski J."/>
            <person name="Teshima H."/>
            <person name="Nolan M."/>
            <person name="Lucas S."/>
            <person name="Hammon N."/>
            <person name="Deshpande S."/>
            <person name="Cheng J.F."/>
            <person name="Pitluck S."/>
            <person name="Liolios K."/>
            <person name="Pagani I."/>
            <person name="Ivanova N."/>
            <person name="Huntemann M."/>
            <person name="Mavromatis K."/>
            <person name="Ovchinikova G."/>
            <person name="Pati A."/>
            <person name="Tapia R."/>
            <person name="Han C."/>
            <person name="Goodwin L."/>
            <person name="Chen A."/>
            <person name="Palaniappan K."/>
            <person name="Land M."/>
            <person name="Hauser L."/>
            <person name="Ngatchou-Djao O.D."/>
            <person name="Rohde M."/>
            <person name="Pukall R."/>
            <person name="Spring S."/>
            <person name="Abt B."/>
            <person name="Goker M."/>
            <person name="Detter J.C."/>
            <person name="Woyke T."/>
            <person name="Bristow J."/>
            <person name="Markowitz V."/>
            <person name="Hugenholtz P."/>
            <person name="Eisen J.A."/>
            <person name="Kyrpides N.C."/>
            <person name="Klenk H.P."/>
            <person name="Lapidus A."/>
        </authorList>
    </citation>
    <scope>NUCLEOTIDE SEQUENCE [LARGE SCALE GENOMIC DNA]</scope>
    <source>
        <strain evidence="8">DSM 15567 / CIP 107919 / 50-1 BON</strain>
    </source>
</reference>
<dbReference type="Proteomes" id="UP000008457">
    <property type="component" value="Chromosome"/>
</dbReference>
<dbReference type="RefSeq" id="WP_013782237.1">
    <property type="nucleotide sequence ID" value="NC_015520.1"/>
</dbReference>
<dbReference type="EMBL" id="CP002360">
    <property type="protein sequence ID" value="AEE97814.1"/>
    <property type="molecule type" value="Genomic_DNA"/>
</dbReference>
<dbReference type="GO" id="GO:0000155">
    <property type="term" value="F:phosphorelay sensor kinase activity"/>
    <property type="evidence" value="ECO:0007669"/>
    <property type="project" value="InterPro"/>
</dbReference>
<dbReference type="STRING" id="697281.Mahau_2678"/>
<dbReference type="InterPro" id="IPR005467">
    <property type="entry name" value="His_kinase_dom"/>
</dbReference>
<dbReference type="InterPro" id="IPR036890">
    <property type="entry name" value="HATPase_C_sf"/>
</dbReference>
<dbReference type="OrthoDB" id="1729609at2"/>